<dbReference type="Pfam" id="PF24560">
    <property type="entry name" value="zf-C2H2_OTU1_C"/>
    <property type="match status" value="1"/>
</dbReference>
<comment type="subcellular location">
    <subcellularLocation>
        <location evidence="9">Cytoplasm</location>
    </subcellularLocation>
</comment>
<keyword evidence="9" id="KW-0963">Cytoplasm</keyword>
<name>A0A120K225_9SACH</name>
<accession>A0A120K225</accession>
<dbReference type="InterPro" id="IPR057766">
    <property type="entry name" value="Znf-C2H2_OTU1-like_C"/>
</dbReference>
<sequence length="317" mass="35218">MRLKLAISGLGQNIITLKENATLSDLVKAAETAFENQISVASVGFGYPPKKISINEEDGNSALTDLGISSGERVSLEPARNTANPLRPEGQFAADTRQSQNKKPLTKTQIYIKDSQILQVHQVPDDNSCLFHAISYAMYKDITVSSQLREIVSKEISANKTKFSDSILGRPNQEYANWILQRDSWGGAIDIVVLSSSLEVAILTLDVDALRYEKFNEDKYDSFIMVVFSGVHYDTIEVYHEANDERQTVFRFGDPDSENLLVQAIEVAKKMKAAGMSFNTTRDRIKCNTCGSILIGEREVARHAERTGHMDFGQVSA</sequence>
<dbReference type="InterPro" id="IPR003323">
    <property type="entry name" value="OTU_dom"/>
</dbReference>
<dbReference type="STRING" id="45286.A0A120K225"/>
<evidence type="ECO:0000256" key="5">
    <source>
        <dbReference type="ARBA" id="ARBA00022786"/>
    </source>
</evidence>
<evidence type="ECO:0000313" key="11">
    <source>
        <dbReference type="EMBL" id="AMD20191.1"/>
    </source>
</evidence>
<dbReference type="EC" id="3.4.19.12" evidence="9"/>
<evidence type="ECO:0000256" key="2">
    <source>
        <dbReference type="ARBA" id="ARBA00022670"/>
    </source>
</evidence>
<keyword evidence="12" id="KW-1185">Reference proteome</keyword>
<comment type="function">
    <text evidence="9">Hydrolase that can remove conjugated ubiquitin from proteins and may therefore play an important regulatory role at the level of protein turnover by preventing degradation.</text>
</comment>
<dbReference type="Pfam" id="PF02338">
    <property type="entry name" value="OTU"/>
    <property type="match status" value="1"/>
</dbReference>
<dbReference type="GO" id="GO:0030968">
    <property type="term" value="P:endoplasmic reticulum unfolded protein response"/>
    <property type="evidence" value="ECO:0007669"/>
    <property type="project" value="TreeGrafter"/>
</dbReference>
<keyword evidence="5 9" id="KW-0833">Ubl conjugation pathway</keyword>
<dbReference type="CDD" id="cd22745">
    <property type="entry name" value="OTU_OTU1"/>
    <property type="match status" value="1"/>
</dbReference>
<dbReference type="GO" id="GO:0005829">
    <property type="term" value="C:cytosol"/>
    <property type="evidence" value="ECO:0007669"/>
    <property type="project" value="TreeGrafter"/>
</dbReference>
<dbReference type="GO" id="GO:0005634">
    <property type="term" value="C:nucleus"/>
    <property type="evidence" value="ECO:0007669"/>
    <property type="project" value="TreeGrafter"/>
</dbReference>
<dbReference type="PROSITE" id="PS50802">
    <property type="entry name" value="OTU"/>
    <property type="match status" value="1"/>
</dbReference>
<evidence type="ECO:0000259" key="10">
    <source>
        <dbReference type="PROSITE" id="PS50802"/>
    </source>
</evidence>
<evidence type="ECO:0000256" key="8">
    <source>
        <dbReference type="ARBA" id="ARBA00022833"/>
    </source>
</evidence>
<dbReference type="GO" id="GO:0016579">
    <property type="term" value="P:protein deubiquitination"/>
    <property type="evidence" value="ECO:0007669"/>
    <property type="project" value="TreeGrafter"/>
</dbReference>
<evidence type="ECO:0000256" key="1">
    <source>
        <dbReference type="ARBA" id="ARBA00000707"/>
    </source>
</evidence>
<dbReference type="PANTHER" id="PTHR13312:SF0">
    <property type="entry name" value="UBIQUITIN THIOESTERASE OTU1"/>
    <property type="match status" value="1"/>
</dbReference>
<dbReference type="GeneID" id="28723428"/>
<reference evidence="11 12" key="1">
    <citation type="submission" date="2016-01" db="EMBL/GenBank/DDBJ databases">
        <title>Genome sequence of the yeast Holleya sinecauda.</title>
        <authorList>
            <person name="Dietrich F.S."/>
        </authorList>
    </citation>
    <scope>NUCLEOTIDE SEQUENCE [LARGE SCALE GENOMIC DNA]</scope>
    <source>
        <strain evidence="11 12">ATCC 58844</strain>
    </source>
</reference>
<evidence type="ECO:0000313" key="12">
    <source>
        <dbReference type="Proteomes" id="UP000243052"/>
    </source>
</evidence>
<dbReference type="OrthoDB" id="65596at2759"/>
<gene>
    <name evidence="11" type="ORF">AW171_hschr42074</name>
</gene>
<dbReference type="Gene3D" id="3.90.70.80">
    <property type="match status" value="1"/>
</dbReference>
<evidence type="ECO:0000256" key="4">
    <source>
        <dbReference type="ARBA" id="ARBA00022771"/>
    </source>
</evidence>
<dbReference type="InterPro" id="IPR048857">
    <property type="entry name" value="OTU1_Ubl"/>
</dbReference>
<dbReference type="SUPFAM" id="SSF54001">
    <property type="entry name" value="Cysteine proteinases"/>
    <property type="match status" value="1"/>
</dbReference>
<comment type="catalytic activity">
    <reaction evidence="1 9">
        <text>Thiol-dependent hydrolysis of ester, thioester, amide, peptide and isopeptide bonds formed by the C-terminal Gly of ubiquitin (a 76-residue protein attached to proteins as an intracellular targeting signal).</text>
        <dbReference type="EC" id="3.4.19.12"/>
    </reaction>
</comment>
<evidence type="ECO:0000256" key="7">
    <source>
        <dbReference type="ARBA" id="ARBA00022807"/>
    </source>
</evidence>
<dbReference type="Gene3D" id="3.10.20.90">
    <property type="entry name" value="Phosphatidylinositol 3-kinase Catalytic Subunit, Chain A, domain 1"/>
    <property type="match status" value="1"/>
</dbReference>
<keyword evidence="4" id="KW-0863">Zinc-finger</keyword>
<keyword evidence="7 9" id="KW-0788">Thiol protease</keyword>
<evidence type="ECO:0000256" key="9">
    <source>
        <dbReference type="RuleBase" id="RU367104"/>
    </source>
</evidence>
<proteinExistence type="predicted"/>
<dbReference type="Pfam" id="PF21403">
    <property type="entry name" value="OTU1_UBXL"/>
    <property type="match status" value="1"/>
</dbReference>
<dbReference type="InterPro" id="IPR038765">
    <property type="entry name" value="Papain-like_cys_pep_sf"/>
</dbReference>
<keyword evidence="8" id="KW-0862">Zinc</keyword>
<dbReference type="PANTHER" id="PTHR13312">
    <property type="entry name" value="HIV-INDUCED PROTEIN-7-LIKE PROTEASE"/>
    <property type="match status" value="1"/>
</dbReference>
<dbReference type="AlphaFoldDB" id="A0A120K225"/>
<dbReference type="GO" id="GO:0036503">
    <property type="term" value="P:ERAD pathway"/>
    <property type="evidence" value="ECO:0007669"/>
    <property type="project" value="TreeGrafter"/>
</dbReference>
<protein>
    <recommendedName>
        <fullName evidence="9">Ubiquitin thioesterase OTU</fullName>
        <ecNumber evidence="9">3.4.19.12</ecNumber>
    </recommendedName>
</protein>
<dbReference type="GO" id="GO:0004843">
    <property type="term" value="F:cysteine-type deubiquitinase activity"/>
    <property type="evidence" value="ECO:0007669"/>
    <property type="project" value="UniProtKB-UniRule"/>
</dbReference>
<keyword evidence="6 9" id="KW-0378">Hydrolase</keyword>
<dbReference type="EMBL" id="CP014244">
    <property type="protein sequence ID" value="AMD20191.1"/>
    <property type="molecule type" value="Genomic_DNA"/>
</dbReference>
<dbReference type="RefSeq" id="XP_017987187.1">
    <property type="nucleotide sequence ID" value="XM_018132235.1"/>
</dbReference>
<feature type="domain" description="OTU" evidence="10">
    <location>
        <begin position="118"/>
        <end position="239"/>
    </location>
</feature>
<organism evidence="11 12">
    <name type="scientific">Eremothecium sinecaudum</name>
    <dbReference type="NCBI Taxonomy" id="45286"/>
    <lineage>
        <taxon>Eukaryota</taxon>
        <taxon>Fungi</taxon>
        <taxon>Dikarya</taxon>
        <taxon>Ascomycota</taxon>
        <taxon>Saccharomycotina</taxon>
        <taxon>Saccharomycetes</taxon>
        <taxon>Saccharomycetales</taxon>
        <taxon>Saccharomycetaceae</taxon>
        <taxon>Eremothecium</taxon>
    </lineage>
</organism>
<keyword evidence="2" id="KW-0645">Protease</keyword>
<dbReference type="Proteomes" id="UP000243052">
    <property type="component" value="Chromosome iv"/>
</dbReference>
<evidence type="ECO:0000256" key="3">
    <source>
        <dbReference type="ARBA" id="ARBA00022723"/>
    </source>
</evidence>
<evidence type="ECO:0000256" key="6">
    <source>
        <dbReference type="ARBA" id="ARBA00022801"/>
    </source>
</evidence>
<keyword evidence="3" id="KW-0479">Metal-binding</keyword>